<feature type="domain" description="Gram-positive cocci surface proteins LPxTG" evidence="7">
    <location>
        <begin position="383"/>
        <end position="419"/>
    </location>
</feature>
<evidence type="ECO:0000313" key="8">
    <source>
        <dbReference type="EMBL" id="KOY77062.1"/>
    </source>
</evidence>
<reference evidence="8 9" key="1">
    <citation type="journal article" date="2015" name="Genome Biol. Evol.">
        <title>Functionally Structured Genomes in Lactobacillus kunkeei Colonizing the Honey Crop and Food Products of Honeybees and Stingless Bees.</title>
        <authorList>
            <person name="Tamarit D."/>
            <person name="Ellegaard K.M."/>
            <person name="Wikander J."/>
            <person name="Olofsson T."/>
            <person name="Vasquez A."/>
            <person name="Andersson S.G."/>
        </authorList>
    </citation>
    <scope>NUCLEOTIDE SEQUENCE [LARGE SCALE GENOMIC DNA]</scope>
    <source>
        <strain evidence="8 9">LAko</strain>
    </source>
</reference>
<dbReference type="RefSeq" id="WP_053791374.1">
    <property type="nucleotide sequence ID" value="NZ_JXCY01000002.1"/>
</dbReference>
<keyword evidence="3" id="KW-0732">Signal</keyword>
<name>A0A0M9DC46_9LACO</name>
<dbReference type="NCBIfam" id="TIGR01167">
    <property type="entry name" value="LPXTG_anchor"/>
    <property type="match status" value="1"/>
</dbReference>
<evidence type="ECO:0000256" key="5">
    <source>
        <dbReference type="SAM" id="MobiDB-lite"/>
    </source>
</evidence>
<evidence type="ECO:0000256" key="4">
    <source>
        <dbReference type="ARBA" id="ARBA00023088"/>
    </source>
</evidence>
<keyword evidence="6" id="KW-0472">Membrane</keyword>
<feature type="transmembrane region" description="Helical" evidence="6">
    <location>
        <begin position="395"/>
        <end position="414"/>
    </location>
</feature>
<keyword evidence="6" id="KW-0812">Transmembrane</keyword>
<accession>A0A0M9DC46</accession>
<feature type="compositionally biased region" description="Basic and acidic residues" evidence="5">
    <location>
        <begin position="356"/>
        <end position="381"/>
    </location>
</feature>
<proteinExistence type="predicted"/>
<keyword evidence="1" id="KW-0134">Cell wall</keyword>
<feature type="compositionally biased region" description="Low complexity" evidence="5">
    <location>
        <begin position="264"/>
        <end position="273"/>
    </location>
</feature>
<dbReference type="Proteomes" id="UP000037778">
    <property type="component" value="Unassembled WGS sequence"/>
</dbReference>
<dbReference type="PROSITE" id="PS50847">
    <property type="entry name" value="GRAM_POS_ANCHORING"/>
    <property type="match status" value="1"/>
</dbReference>
<evidence type="ECO:0000313" key="9">
    <source>
        <dbReference type="Proteomes" id="UP000037778"/>
    </source>
</evidence>
<keyword evidence="4" id="KW-0572">Peptidoglycan-anchor</keyword>
<dbReference type="PATRIC" id="fig|148814.8.peg.160"/>
<feature type="compositionally biased region" description="Polar residues" evidence="5">
    <location>
        <begin position="276"/>
        <end position="285"/>
    </location>
</feature>
<keyword evidence="2" id="KW-0964">Secreted</keyword>
<keyword evidence="9" id="KW-1185">Reference proteome</keyword>
<dbReference type="Pfam" id="PF00746">
    <property type="entry name" value="Gram_pos_anchor"/>
    <property type="match status" value="1"/>
</dbReference>
<dbReference type="InterPro" id="IPR019931">
    <property type="entry name" value="LPXTG_anchor"/>
</dbReference>
<organism evidence="8 9">
    <name type="scientific">Apilactobacillus kunkeei</name>
    <dbReference type="NCBI Taxonomy" id="148814"/>
    <lineage>
        <taxon>Bacteria</taxon>
        <taxon>Bacillati</taxon>
        <taxon>Bacillota</taxon>
        <taxon>Bacilli</taxon>
        <taxon>Lactobacillales</taxon>
        <taxon>Lactobacillaceae</taxon>
        <taxon>Apilactobacillus</taxon>
    </lineage>
</organism>
<keyword evidence="6" id="KW-1133">Transmembrane helix</keyword>
<dbReference type="EMBL" id="JXCY01000002">
    <property type="protein sequence ID" value="KOY77062.1"/>
    <property type="molecule type" value="Genomic_DNA"/>
</dbReference>
<feature type="compositionally biased region" description="Low complexity" evidence="5">
    <location>
        <begin position="286"/>
        <end position="341"/>
    </location>
</feature>
<comment type="caution">
    <text evidence="8">The sequence shown here is derived from an EMBL/GenBank/DDBJ whole genome shotgun (WGS) entry which is preliminary data.</text>
</comment>
<feature type="region of interest" description="Disordered" evidence="5">
    <location>
        <begin position="196"/>
        <end position="386"/>
    </location>
</feature>
<evidence type="ECO:0000256" key="2">
    <source>
        <dbReference type="ARBA" id="ARBA00022525"/>
    </source>
</evidence>
<gene>
    <name evidence="8" type="ORF">RZ71_09660</name>
</gene>
<feature type="compositionally biased region" description="Low complexity" evidence="5">
    <location>
        <begin position="196"/>
        <end position="256"/>
    </location>
</feature>
<evidence type="ECO:0000256" key="1">
    <source>
        <dbReference type="ARBA" id="ARBA00022512"/>
    </source>
</evidence>
<dbReference type="AlphaFoldDB" id="A0A0M9DC46"/>
<sequence length="419" mass="44109">MKFDKKDSKLFKNTKKFVYVSAITGVLLTGTQAGQFASTYTAHADEASQTQSVTITFTDQYGNQFTSADAKLTSSWKYGVQNAQITKAQLLQNLSDFPGVNTDNTNIPDKVDLSAAKTYTFTLTQPTHTLIINLVDQNGHTVETKTVSDVTNFGQTKTDDLATWAQDNKYGYDSFPSTVNNSQTTVNISVKAPTTTVVNENTQQNNTTTTTNTETTQSSATTTVQSSASDETTKSSAQSSASSEAEKSSSAQSSSSSDDKKESASSASTSEATKPVEQSSEATKPSAQSSESTKESSSATQSVKSEAASSVASSENASSTAATSTESSAQSSNASSSASQAPKSDEKTMVIVDPANKGEEKKAAAKETKQTPVAEKKDVRAKLPQTGDNTNQARAIALGVATIALGLGLAYFGLRRKNK</sequence>
<evidence type="ECO:0000259" key="7">
    <source>
        <dbReference type="PROSITE" id="PS50847"/>
    </source>
</evidence>
<evidence type="ECO:0000256" key="6">
    <source>
        <dbReference type="SAM" id="Phobius"/>
    </source>
</evidence>
<protein>
    <recommendedName>
        <fullName evidence="7">Gram-positive cocci surface proteins LPxTG domain-containing protein</fullName>
    </recommendedName>
</protein>
<evidence type="ECO:0000256" key="3">
    <source>
        <dbReference type="ARBA" id="ARBA00022729"/>
    </source>
</evidence>